<evidence type="ECO:0000313" key="1">
    <source>
        <dbReference type="EMBL" id="MBC3876174.1"/>
    </source>
</evidence>
<organism evidence="1 2">
    <name type="scientific">Undibacterium flavidum</name>
    <dbReference type="NCBI Taxonomy" id="2762297"/>
    <lineage>
        <taxon>Bacteria</taxon>
        <taxon>Pseudomonadati</taxon>
        <taxon>Pseudomonadota</taxon>
        <taxon>Betaproteobacteria</taxon>
        <taxon>Burkholderiales</taxon>
        <taxon>Oxalobacteraceae</taxon>
        <taxon>Undibacterium</taxon>
    </lineage>
</organism>
<dbReference type="SUPFAM" id="SSF110296">
    <property type="entry name" value="Oligoxyloglucan reducing end-specific cellobiohydrolase"/>
    <property type="match status" value="1"/>
</dbReference>
<gene>
    <name evidence="1" type="ORF">H8K55_21530</name>
</gene>
<dbReference type="EMBL" id="JACOGA010000100">
    <property type="protein sequence ID" value="MBC3876174.1"/>
    <property type="molecule type" value="Genomic_DNA"/>
</dbReference>
<keyword evidence="2" id="KW-1185">Reference proteome</keyword>
<feature type="non-terminal residue" evidence="1">
    <location>
        <position position="68"/>
    </location>
</feature>
<comment type="caution">
    <text evidence="1">The sequence shown here is derived from an EMBL/GenBank/DDBJ whole genome shotgun (WGS) entry which is preliminary data.</text>
</comment>
<dbReference type="RefSeq" id="WP_186944291.1">
    <property type="nucleotide sequence ID" value="NZ_JACOGA010000100.1"/>
</dbReference>
<feature type="non-terminal residue" evidence="1">
    <location>
        <position position="1"/>
    </location>
</feature>
<reference evidence="1 2" key="1">
    <citation type="submission" date="2020-08" db="EMBL/GenBank/DDBJ databases">
        <title>Novel species isolated from subtropical streams in China.</title>
        <authorList>
            <person name="Lu H."/>
        </authorList>
    </citation>
    <scope>NUCLEOTIDE SEQUENCE [LARGE SCALE GENOMIC DNA]</scope>
    <source>
        <strain evidence="1 2">LX15W</strain>
    </source>
</reference>
<protein>
    <submittedName>
        <fullName evidence="1">Uncharacterized protein</fullName>
    </submittedName>
</protein>
<accession>A0ABR6YHW9</accession>
<evidence type="ECO:0000313" key="2">
    <source>
        <dbReference type="Proteomes" id="UP000624279"/>
    </source>
</evidence>
<name>A0ABR6YHW9_9BURK</name>
<proteinExistence type="predicted"/>
<dbReference type="Proteomes" id="UP000624279">
    <property type="component" value="Unassembled WGS sequence"/>
</dbReference>
<sequence>SGTSTTATTVNVTPSSGTAVLGTDTGVQQVSTDGGVTWNTLGSSVVVPAGANGFQVRIATTNDGVVEG</sequence>